<reference evidence="2 3" key="1">
    <citation type="submission" date="2024-03" db="EMBL/GenBank/DDBJ databases">
        <title>Actinomycetospora sp. OC33-EN08, a novel actinomycete isolated from wild orchid (Aerides multiflora).</title>
        <authorList>
            <person name="Suriyachadkun C."/>
        </authorList>
    </citation>
    <scope>NUCLEOTIDE SEQUENCE [LARGE SCALE GENOMIC DNA]</scope>
    <source>
        <strain evidence="2 3">OC33-EN08</strain>
    </source>
</reference>
<dbReference type="Proteomes" id="UP001385809">
    <property type="component" value="Unassembled WGS sequence"/>
</dbReference>
<dbReference type="SUPFAM" id="SSF48452">
    <property type="entry name" value="TPR-like"/>
    <property type="match status" value="1"/>
</dbReference>
<dbReference type="RefSeq" id="WP_337697769.1">
    <property type="nucleotide sequence ID" value="NZ_JBBEGN010000020.1"/>
</dbReference>
<protein>
    <recommendedName>
        <fullName evidence="4">Tetratrico peptide repeat group 5 domain-containing protein</fullName>
    </recommendedName>
</protein>
<evidence type="ECO:0000313" key="2">
    <source>
        <dbReference type="EMBL" id="MEJ2871199.1"/>
    </source>
</evidence>
<sequence>MRRDLRGLPKDLADNVARHLVAVGELIDDDVQTALAHARFARHRASRVAVVREACGLAAYHAGEWAEALSELRASRRMGGAAHVPVMADAERALGRPERALEIARSPESSDLPRDEAMELLIVTSGARRDLGEFAAAVVGLQVPELDVRRTDDPWTCRLFYAYGEALVAAGRREEAVRAFLDAAQTDADGETDAEERAALVAAGVDTPPAELAETDETETDETETDESETDESETDESETDESDGTETDEADGTEGTDTTAARSDDS</sequence>
<dbReference type="Gene3D" id="1.25.40.10">
    <property type="entry name" value="Tetratricopeptide repeat domain"/>
    <property type="match status" value="1"/>
</dbReference>
<evidence type="ECO:0000256" key="1">
    <source>
        <dbReference type="SAM" id="MobiDB-lite"/>
    </source>
</evidence>
<accession>A0ABU8MW31</accession>
<organism evidence="2 3">
    <name type="scientific">Actinomycetospora aurantiaca</name>
    <dbReference type="NCBI Taxonomy" id="3129233"/>
    <lineage>
        <taxon>Bacteria</taxon>
        <taxon>Bacillati</taxon>
        <taxon>Actinomycetota</taxon>
        <taxon>Actinomycetes</taxon>
        <taxon>Pseudonocardiales</taxon>
        <taxon>Pseudonocardiaceae</taxon>
        <taxon>Actinomycetospora</taxon>
    </lineage>
</organism>
<dbReference type="EMBL" id="JBBEGN010000020">
    <property type="protein sequence ID" value="MEJ2871199.1"/>
    <property type="molecule type" value="Genomic_DNA"/>
</dbReference>
<feature type="region of interest" description="Disordered" evidence="1">
    <location>
        <begin position="202"/>
        <end position="267"/>
    </location>
</feature>
<feature type="compositionally biased region" description="Acidic residues" evidence="1">
    <location>
        <begin position="213"/>
        <end position="255"/>
    </location>
</feature>
<proteinExistence type="predicted"/>
<evidence type="ECO:0008006" key="4">
    <source>
        <dbReference type="Google" id="ProtNLM"/>
    </source>
</evidence>
<evidence type="ECO:0000313" key="3">
    <source>
        <dbReference type="Proteomes" id="UP001385809"/>
    </source>
</evidence>
<name>A0ABU8MW31_9PSEU</name>
<feature type="compositionally biased region" description="Low complexity" evidence="1">
    <location>
        <begin position="256"/>
        <end position="267"/>
    </location>
</feature>
<keyword evidence="3" id="KW-1185">Reference proteome</keyword>
<gene>
    <name evidence="2" type="ORF">WCD74_25785</name>
</gene>
<dbReference type="InterPro" id="IPR011990">
    <property type="entry name" value="TPR-like_helical_dom_sf"/>
</dbReference>
<comment type="caution">
    <text evidence="2">The sequence shown here is derived from an EMBL/GenBank/DDBJ whole genome shotgun (WGS) entry which is preliminary data.</text>
</comment>